<evidence type="ECO:0000313" key="5">
    <source>
        <dbReference type="Proteomes" id="UP000235484"/>
    </source>
</evidence>
<dbReference type="Proteomes" id="UP000235484">
    <property type="component" value="Unassembled WGS sequence"/>
</dbReference>
<keyword evidence="2" id="KW-0812">Transmembrane</keyword>
<proteinExistence type="predicted"/>
<evidence type="ECO:0000313" key="4">
    <source>
        <dbReference type="EMBL" id="CUR40704.1"/>
    </source>
</evidence>
<feature type="transmembrane region" description="Helical" evidence="2">
    <location>
        <begin position="80"/>
        <end position="96"/>
    </location>
</feature>
<keyword evidence="2" id="KW-1133">Transmembrane helix</keyword>
<keyword evidence="2" id="KW-0472">Membrane</keyword>
<feature type="transmembrane region" description="Helical" evidence="2">
    <location>
        <begin position="139"/>
        <end position="157"/>
    </location>
</feature>
<dbReference type="SUPFAM" id="SSF47413">
    <property type="entry name" value="lambda repressor-like DNA-binding domains"/>
    <property type="match status" value="1"/>
</dbReference>
<dbReference type="InterPro" id="IPR010982">
    <property type="entry name" value="Lambda_DNA-bd_dom_sf"/>
</dbReference>
<dbReference type="PANTHER" id="PTHR46558">
    <property type="entry name" value="TRACRIPTIONAL REGULATORY PROTEIN-RELATED-RELATED"/>
    <property type="match status" value="1"/>
</dbReference>
<dbReference type="SMART" id="SM00530">
    <property type="entry name" value="HTH_XRE"/>
    <property type="match status" value="1"/>
</dbReference>
<sequence>MSFGEQILNRRKELGLTQQNVADELYITRQTLSKWENNKSYPDLKLLLALSEIYHVSVDSLLRENKDLTSFLNRDKASQAFNIIRGLFWLLIGFYFWSPSNYWSNILIPILFCILLEYLSYKECFFLGKYWYKQSHYTLLGYIWTALMIIIVIYGLINKHLNMLLYCFMLAIYFFFHQYIYKPRK</sequence>
<dbReference type="CDD" id="cd00093">
    <property type="entry name" value="HTH_XRE"/>
    <property type="match status" value="1"/>
</dbReference>
<dbReference type="RefSeq" id="WP_102816147.1">
    <property type="nucleotide sequence ID" value="NZ_LN887564.1"/>
</dbReference>
<evidence type="ECO:0000256" key="2">
    <source>
        <dbReference type="SAM" id="Phobius"/>
    </source>
</evidence>
<organism evidence="4 5">
    <name type="scientific">Limosilactobacillus reuteri</name>
    <name type="common">Lactobacillus reuteri</name>
    <dbReference type="NCBI Taxonomy" id="1598"/>
    <lineage>
        <taxon>Bacteria</taxon>
        <taxon>Bacillati</taxon>
        <taxon>Bacillota</taxon>
        <taxon>Bacilli</taxon>
        <taxon>Lactobacillales</taxon>
        <taxon>Lactobacillaceae</taxon>
        <taxon>Limosilactobacillus</taxon>
    </lineage>
</organism>
<evidence type="ECO:0000259" key="3">
    <source>
        <dbReference type="PROSITE" id="PS50943"/>
    </source>
</evidence>
<feature type="transmembrane region" description="Helical" evidence="2">
    <location>
        <begin position="102"/>
        <end position="119"/>
    </location>
</feature>
<dbReference type="PANTHER" id="PTHR46558:SF4">
    <property type="entry name" value="DNA-BIDING PHAGE PROTEIN"/>
    <property type="match status" value="1"/>
</dbReference>
<protein>
    <submittedName>
        <fullName evidence="4">Transcriptional regulator, XRE family</fullName>
    </submittedName>
</protein>
<evidence type="ECO:0000256" key="1">
    <source>
        <dbReference type="ARBA" id="ARBA00023125"/>
    </source>
</evidence>
<feature type="domain" description="HTH cro/C1-type" evidence="3">
    <location>
        <begin position="7"/>
        <end position="61"/>
    </location>
</feature>
<gene>
    <name evidence="4" type="ORF">LRLP16767_LR202_00763</name>
</gene>
<dbReference type="InterPro" id="IPR001387">
    <property type="entry name" value="Cro/C1-type_HTH"/>
</dbReference>
<feature type="transmembrane region" description="Helical" evidence="2">
    <location>
        <begin position="163"/>
        <end position="181"/>
    </location>
</feature>
<dbReference type="Gene3D" id="1.10.260.40">
    <property type="entry name" value="lambda repressor-like DNA-binding domains"/>
    <property type="match status" value="1"/>
</dbReference>
<dbReference type="Pfam" id="PF01381">
    <property type="entry name" value="HTH_3"/>
    <property type="match status" value="1"/>
</dbReference>
<dbReference type="EMBL" id="LN887564">
    <property type="protein sequence ID" value="CUR40704.1"/>
    <property type="molecule type" value="Genomic_DNA"/>
</dbReference>
<dbReference type="AlphaFoldDB" id="A0A0U5JTG8"/>
<accession>A0A0U5JTG8</accession>
<name>A0A0U5JTG8_LIMRT</name>
<dbReference type="GO" id="GO:0003677">
    <property type="term" value="F:DNA binding"/>
    <property type="evidence" value="ECO:0007669"/>
    <property type="project" value="UniProtKB-KW"/>
</dbReference>
<dbReference type="PROSITE" id="PS50943">
    <property type="entry name" value="HTH_CROC1"/>
    <property type="match status" value="1"/>
</dbReference>
<reference evidence="5" key="1">
    <citation type="submission" date="2015-10" db="EMBL/GenBank/DDBJ databases">
        <authorList>
            <person name="Crossman L.C."/>
        </authorList>
    </citation>
    <scope>NUCLEOTIDE SEQUENCE [LARGE SCALE GENOMIC DNA]</scope>
    <source>
        <strain evidence="5">20-2</strain>
    </source>
</reference>
<keyword evidence="1" id="KW-0238">DNA-binding</keyword>